<sequence length="418" mass="46570">MKMKNNRLTLLVAGLMGICSLMGTGYVEASEFQDFLNEDTTEKYSNEIISEKDIENFGSLNFENKEAYAKIALEFSNSMDVEKVFKISEMIPIYDGDKNFIGYDCRMQVDNKDHGYVIVDNRLKDDYISEFNLKENVTSLFNNLVEIIDKKSDVDTNNVSIEDKVIISNEATVYNVNIQDVVASSATGVEDSESFIEELENQEGYRYSNGGSYGHSGDVMTSYPSNSGYSYVESYGVGAFIPMLQEDAEAHAGKFACSVTAMSIMAEKLGIARGATYDSRTINATYNKLWKDSGTSIYKTAKKNGKTISYGSTYDNKLIPAMNSLAKSKNKTVNSAQIYKPVFSQMKSYLRSNKNFIFGYNVGQDIGHSVVVQGYHIGKKGTNSNFLIIADGWTINARYINFTAHGGDMTNTCMTAFW</sequence>
<dbReference type="AlphaFoldDB" id="A0A1E5GSK5"/>
<organism evidence="2 3">
    <name type="scientific">Enterococcus quebecensis</name>
    <dbReference type="NCBI Taxonomy" id="903983"/>
    <lineage>
        <taxon>Bacteria</taxon>
        <taxon>Bacillati</taxon>
        <taxon>Bacillota</taxon>
        <taxon>Bacilli</taxon>
        <taxon>Lactobacillales</taxon>
        <taxon>Enterococcaceae</taxon>
        <taxon>Enterococcus</taxon>
    </lineage>
</organism>
<dbReference type="OrthoDB" id="2190171at2"/>
<comment type="caution">
    <text evidence="2">The sequence shown here is derived from an EMBL/GenBank/DDBJ whole genome shotgun (WGS) entry which is preliminary data.</text>
</comment>
<feature type="signal peptide" evidence="1">
    <location>
        <begin position="1"/>
        <end position="29"/>
    </location>
</feature>
<evidence type="ECO:0000256" key="1">
    <source>
        <dbReference type="SAM" id="SignalP"/>
    </source>
</evidence>
<dbReference type="STRING" id="903983.BCR23_09420"/>
<accession>A0A1E5GSK5</accession>
<keyword evidence="1" id="KW-0732">Signal</keyword>
<evidence type="ECO:0008006" key="4">
    <source>
        <dbReference type="Google" id="ProtNLM"/>
    </source>
</evidence>
<dbReference type="Proteomes" id="UP000094764">
    <property type="component" value="Unassembled WGS sequence"/>
</dbReference>
<feature type="chain" id="PRO_5009177841" description="Peptidase C39-like domain-containing protein" evidence="1">
    <location>
        <begin position="30"/>
        <end position="418"/>
    </location>
</feature>
<name>A0A1E5GSK5_9ENTE</name>
<evidence type="ECO:0000313" key="3">
    <source>
        <dbReference type="Proteomes" id="UP000094764"/>
    </source>
</evidence>
<gene>
    <name evidence="2" type="ORF">BCR23_09420</name>
</gene>
<evidence type="ECO:0000313" key="2">
    <source>
        <dbReference type="EMBL" id="OEG15673.1"/>
    </source>
</evidence>
<proteinExistence type="predicted"/>
<dbReference type="EMBL" id="MIKB01000015">
    <property type="protein sequence ID" value="OEG15673.1"/>
    <property type="molecule type" value="Genomic_DNA"/>
</dbReference>
<protein>
    <recommendedName>
        <fullName evidence="4">Peptidase C39-like domain-containing protein</fullName>
    </recommendedName>
</protein>
<dbReference type="RefSeq" id="WP_069635542.1">
    <property type="nucleotide sequence ID" value="NZ_JXKZ01000029.1"/>
</dbReference>
<keyword evidence="3" id="KW-1185">Reference proteome</keyword>
<reference evidence="3" key="1">
    <citation type="submission" date="2016-09" db="EMBL/GenBank/DDBJ databases">
        <authorList>
            <person name="Gulvik C.A."/>
        </authorList>
    </citation>
    <scope>NUCLEOTIDE SEQUENCE [LARGE SCALE GENOMIC DNA]</scope>
    <source>
        <strain evidence="3">LMG 26306</strain>
    </source>
</reference>